<accession>A0A6A5QX71</accession>
<dbReference type="EMBL" id="ML979134">
    <property type="protein sequence ID" value="KAF1918457.1"/>
    <property type="molecule type" value="Genomic_DNA"/>
</dbReference>
<evidence type="ECO:0000313" key="2">
    <source>
        <dbReference type="EMBL" id="KAF1918457.1"/>
    </source>
</evidence>
<proteinExistence type="predicted"/>
<reference evidence="2" key="1">
    <citation type="journal article" date="2020" name="Stud. Mycol.">
        <title>101 Dothideomycetes genomes: a test case for predicting lifestyles and emergence of pathogens.</title>
        <authorList>
            <person name="Haridas S."/>
            <person name="Albert R."/>
            <person name="Binder M."/>
            <person name="Bloem J."/>
            <person name="Labutti K."/>
            <person name="Salamov A."/>
            <person name="Andreopoulos B."/>
            <person name="Baker S."/>
            <person name="Barry K."/>
            <person name="Bills G."/>
            <person name="Bluhm B."/>
            <person name="Cannon C."/>
            <person name="Castanera R."/>
            <person name="Culley D."/>
            <person name="Daum C."/>
            <person name="Ezra D."/>
            <person name="Gonzalez J."/>
            <person name="Henrissat B."/>
            <person name="Kuo A."/>
            <person name="Liang C."/>
            <person name="Lipzen A."/>
            <person name="Lutzoni F."/>
            <person name="Magnuson J."/>
            <person name="Mondo S."/>
            <person name="Nolan M."/>
            <person name="Ohm R."/>
            <person name="Pangilinan J."/>
            <person name="Park H.-J."/>
            <person name="Ramirez L."/>
            <person name="Alfaro M."/>
            <person name="Sun H."/>
            <person name="Tritt A."/>
            <person name="Yoshinaga Y."/>
            <person name="Zwiers L.-H."/>
            <person name="Turgeon B."/>
            <person name="Goodwin S."/>
            <person name="Spatafora J."/>
            <person name="Crous P."/>
            <person name="Grigoriev I."/>
        </authorList>
    </citation>
    <scope>NUCLEOTIDE SEQUENCE</scope>
    <source>
        <strain evidence="2">HMLAC05119</strain>
    </source>
</reference>
<sequence length="134" mass="14685">MDTAPNTLSDRTRARDTILPNLRGEDETEISYLVNLIETQAWILFPSKHPTCVIGRFPSDSTEDPPKFCAALYTMGKGGVKSLDCGPKMGTTRKEALMRLLGSVENDIGKIMVGDKREKREREEGRGGRGGGGN</sequence>
<name>A0A6A5QX71_AMPQU</name>
<dbReference type="OrthoDB" id="3692424at2759"/>
<keyword evidence="3" id="KW-1185">Reference proteome</keyword>
<evidence type="ECO:0000256" key="1">
    <source>
        <dbReference type="SAM" id="MobiDB-lite"/>
    </source>
</evidence>
<organism evidence="2 3">
    <name type="scientific">Ampelomyces quisqualis</name>
    <name type="common">Powdery mildew agent</name>
    <dbReference type="NCBI Taxonomy" id="50730"/>
    <lineage>
        <taxon>Eukaryota</taxon>
        <taxon>Fungi</taxon>
        <taxon>Dikarya</taxon>
        <taxon>Ascomycota</taxon>
        <taxon>Pezizomycotina</taxon>
        <taxon>Dothideomycetes</taxon>
        <taxon>Pleosporomycetidae</taxon>
        <taxon>Pleosporales</taxon>
        <taxon>Pleosporineae</taxon>
        <taxon>Phaeosphaeriaceae</taxon>
        <taxon>Ampelomyces</taxon>
    </lineage>
</organism>
<dbReference type="Proteomes" id="UP000800096">
    <property type="component" value="Unassembled WGS sequence"/>
</dbReference>
<feature type="compositionally biased region" description="Basic and acidic residues" evidence="1">
    <location>
        <begin position="113"/>
        <end position="127"/>
    </location>
</feature>
<protein>
    <submittedName>
        <fullName evidence="2">Uncharacterized protein</fullName>
    </submittedName>
</protein>
<feature type="region of interest" description="Disordered" evidence="1">
    <location>
        <begin position="112"/>
        <end position="134"/>
    </location>
</feature>
<dbReference type="AlphaFoldDB" id="A0A6A5QX71"/>
<gene>
    <name evidence="2" type="ORF">BDU57DRAFT_572656</name>
</gene>
<evidence type="ECO:0000313" key="3">
    <source>
        <dbReference type="Proteomes" id="UP000800096"/>
    </source>
</evidence>